<protein>
    <recommendedName>
        <fullName evidence="5">Anaphase-promoting complex subunit 4 WD40 domain-containing protein</fullName>
    </recommendedName>
</protein>
<dbReference type="EMBL" id="KN847982">
    <property type="protein sequence ID" value="KIR46778.1"/>
    <property type="molecule type" value="Genomic_DNA"/>
</dbReference>
<dbReference type="AlphaFoldDB" id="A0A0D0UES1"/>
<organism evidence="4">
    <name type="scientific">Cryptococcus bacillisporus CA1280</name>
    <dbReference type="NCBI Taxonomy" id="1296109"/>
    <lineage>
        <taxon>Eukaryota</taxon>
        <taxon>Fungi</taxon>
        <taxon>Dikarya</taxon>
        <taxon>Basidiomycota</taxon>
        <taxon>Agaricomycotina</taxon>
        <taxon>Tremellomycetes</taxon>
        <taxon>Tremellales</taxon>
        <taxon>Cryptococcaceae</taxon>
        <taxon>Cryptococcus</taxon>
        <taxon>Cryptococcus gattii species complex</taxon>
    </lineage>
</organism>
<dbReference type="SMART" id="SM00320">
    <property type="entry name" value="WD40"/>
    <property type="match status" value="2"/>
</dbReference>
<dbReference type="SUPFAM" id="SSF50978">
    <property type="entry name" value="WD40 repeat-like"/>
    <property type="match status" value="1"/>
</dbReference>
<evidence type="ECO:0000256" key="1">
    <source>
        <dbReference type="ARBA" id="ARBA00022574"/>
    </source>
</evidence>
<reference evidence="4" key="1">
    <citation type="submission" date="2015-01" db="EMBL/GenBank/DDBJ databases">
        <title>The Genome Sequence of Cryptococcus gattii CA1280.</title>
        <authorList>
            <consortium name="The Broad Institute Genomics Platform"/>
            <person name="Cuomo C."/>
            <person name="Litvintseva A."/>
            <person name="Chen Y."/>
            <person name="Heitman J."/>
            <person name="Sun S."/>
            <person name="Springer D."/>
            <person name="Dromer F."/>
            <person name="Young S."/>
            <person name="Zeng Q."/>
            <person name="Gargeya S."/>
            <person name="Abouelleil A."/>
            <person name="Alvarado L."/>
            <person name="Chapman S.B."/>
            <person name="Gainer-Dewar J."/>
            <person name="Goldberg J."/>
            <person name="Griggs A."/>
            <person name="Gujja S."/>
            <person name="Hansen M."/>
            <person name="Howarth C."/>
            <person name="Imamovic A."/>
            <person name="Larimer J."/>
            <person name="Murphy C."/>
            <person name="Naylor J."/>
            <person name="Pearson M."/>
            <person name="Priest M."/>
            <person name="Roberts A."/>
            <person name="Saif S."/>
            <person name="Shea T."/>
            <person name="Sykes S."/>
            <person name="Wortman J."/>
            <person name="Nusbaum C."/>
            <person name="Birren B."/>
        </authorList>
    </citation>
    <scope>NUCLEOTIDE SEQUENCE [LARGE SCALE GENOMIC DNA]</scope>
    <source>
        <strain evidence="4">CA1280</strain>
    </source>
</reference>
<gene>
    <name evidence="4" type="ORF">I312_03669</name>
</gene>
<dbReference type="InterPro" id="IPR015943">
    <property type="entry name" value="WD40/YVTN_repeat-like_dom_sf"/>
</dbReference>
<feature type="region of interest" description="Disordered" evidence="3">
    <location>
        <begin position="1"/>
        <end position="21"/>
    </location>
</feature>
<accession>A0A0D0UES1</accession>
<dbReference type="OrthoDB" id="10262475at2759"/>
<evidence type="ECO:0000256" key="3">
    <source>
        <dbReference type="SAM" id="MobiDB-lite"/>
    </source>
</evidence>
<dbReference type="HOGENOM" id="CLU_2170955_0_0_1"/>
<dbReference type="InterPro" id="IPR001680">
    <property type="entry name" value="WD40_rpt"/>
</dbReference>
<dbReference type="InterPro" id="IPR036322">
    <property type="entry name" value="WD40_repeat_dom_sf"/>
</dbReference>
<proteinExistence type="predicted"/>
<keyword evidence="1" id="KW-0853">WD repeat</keyword>
<evidence type="ECO:0008006" key="5">
    <source>
        <dbReference type="Google" id="ProtNLM"/>
    </source>
</evidence>
<dbReference type="Pfam" id="PF00400">
    <property type="entry name" value="WD40"/>
    <property type="match status" value="1"/>
</dbReference>
<evidence type="ECO:0000313" key="4">
    <source>
        <dbReference type="EMBL" id="KIR46778.1"/>
    </source>
</evidence>
<keyword evidence="2" id="KW-0677">Repeat</keyword>
<name>A0A0D0UES1_CRYGA</name>
<feature type="compositionally biased region" description="Polar residues" evidence="3">
    <location>
        <begin position="1"/>
        <end position="15"/>
    </location>
</feature>
<dbReference type="Gene3D" id="2.130.10.10">
    <property type="entry name" value="YVTN repeat-like/Quinoprotein amine dehydrogenase"/>
    <property type="match status" value="1"/>
</dbReference>
<evidence type="ECO:0000256" key="2">
    <source>
        <dbReference type="ARBA" id="ARBA00022737"/>
    </source>
</evidence>
<dbReference type="PANTHER" id="PTHR10971">
    <property type="entry name" value="MRNA EXPORT FACTOR AND BUB3"/>
    <property type="match status" value="1"/>
</dbReference>
<sequence length="110" mass="11739">MSSGKHFNSIPTAAQLTARPDQVLQPPVDGISSIAFSPDSSRLVVSSWDGTIQLHDLSGHPQPPKIFTHPAAVLTACFGSTPNVGFSAGLDRRIRRWAAIECNAMQCLQG</sequence>